<dbReference type="AlphaFoldDB" id="A0A2H0R5R4"/>
<sequence>MKSDEKKMFITGGAGFIGSRLTNHLLGEGFKVLVFDNLSVGRRSFLNNNKNLKFIKGDILNKKLLSGSVKDFSPNFLIHLAAIHFIPLCNKYPIKTVENNIIGTKNVLEAAKRSGINLKKVLIASSGAVYYGCKEKEHKEEKDLMPTEMYSYSKYVNELQLRHFYNITGINSAAMRFFNVYGPNETNPHLFPAIFSQLKSGRSTLVIGNPKPKRPYIFVDDIVNAITMIIKLPKKGFEAYNIGSDKEYSAAEVINIISGLVGKKLKFKSDPSLIRKEDVIHFKPSLTKIKKEIGWWPKYDIKKGLSKLLEEEKVQL</sequence>
<gene>
    <name evidence="3" type="ORF">COV30_01350</name>
</gene>
<comment type="caution">
    <text evidence="3">The sequence shown here is derived from an EMBL/GenBank/DDBJ whole genome shotgun (WGS) entry which is preliminary data.</text>
</comment>
<dbReference type="InterPro" id="IPR036291">
    <property type="entry name" value="NAD(P)-bd_dom_sf"/>
</dbReference>
<evidence type="ECO:0000313" key="3">
    <source>
        <dbReference type="EMBL" id="PIR41820.1"/>
    </source>
</evidence>
<dbReference type="PANTHER" id="PTHR43000">
    <property type="entry name" value="DTDP-D-GLUCOSE 4,6-DEHYDRATASE-RELATED"/>
    <property type="match status" value="1"/>
</dbReference>
<feature type="domain" description="NAD-dependent epimerase/dehydratase" evidence="2">
    <location>
        <begin position="8"/>
        <end position="243"/>
    </location>
</feature>
<dbReference type="SUPFAM" id="SSF51735">
    <property type="entry name" value="NAD(P)-binding Rossmann-fold domains"/>
    <property type="match status" value="1"/>
</dbReference>
<reference evidence="3 4" key="1">
    <citation type="submission" date="2017-09" db="EMBL/GenBank/DDBJ databases">
        <title>Depth-based differentiation of microbial function through sediment-hosted aquifers and enrichment of novel symbionts in the deep terrestrial subsurface.</title>
        <authorList>
            <person name="Probst A.J."/>
            <person name="Ladd B."/>
            <person name="Jarett J.K."/>
            <person name="Geller-Mcgrath D.E."/>
            <person name="Sieber C.M."/>
            <person name="Emerson J.B."/>
            <person name="Anantharaman K."/>
            <person name="Thomas B.C."/>
            <person name="Malmstrom R."/>
            <person name="Stieglmeier M."/>
            <person name="Klingl A."/>
            <person name="Woyke T."/>
            <person name="Ryan C.M."/>
            <person name="Banfield J.F."/>
        </authorList>
    </citation>
    <scope>NUCLEOTIDE SEQUENCE [LARGE SCALE GENOMIC DNA]</scope>
    <source>
        <strain evidence="3">CG10_big_fil_rev_8_21_14_0_10_37_15</strain>
    </source>
</reference>
<dbReference type="InterPro" id="IPR001509">
    <property type="entry name" value="Epimerase_deHydtase"/>
</dbReference>
<dbReference type="Pfam" id="PF01370">
    <property type="entry name" value="Epimerase"/>
    <property type="match status" value="1"/>
</dbReference>
<name>A0A2H0R5R4_9BACT</name>
<accession>A0A2H0R5R4</accession>
<dbReference type="EMBL" id="PCXP01000019">
    <property type="protein sequence ID" value="PIR41820.1"/>
    <property type="molecule type" value="Genomic_DNA"/>
</dbReference>
<dbReference type="Gene3D" id="3.40.50.720">
    <property type="entry name" value="NAD(P)-binding Rossmann-like Domain"/>
    <property type="match status" value="1"/>
</dbReference>
<proteinExistence type="inferred from homology"/>
<comment type="similarity">
    <text evidence="1">Belongs to the NAD(P)-dependent epimerase/dehydratase family.</text>
</comment>
<evidence type="ECO:0000256" key="1">
    <source>
        <dbReference type="ARBA" id="ARBA00007637"/>
    </source>
</evidence>
<organism evidence="3 4">
    <name type="scientific">Candidatus Yanofskybacteria bacterium CG10_big_fil_rev_8_21_14_0_10_37_15</name>
    <dbReference type="NCBI Taxonomy" id="1975097"/>
    <lineage>
        <taxon>Bacteria</taxon>
        <taxon>Candidatus Yanofskyibacteriota</taxon>
    </lineage>
</organism>
<evidence type="ECO:0000259" key="2">
    <source>
        <dbReference type="Pfam" id="PF01370"/>
    </source>
</evidence>
<dbReference type="Proteomes" id="UP000230208">
    <property type="component" value="Unassembled WGS sequence"/>
</dbReference>
<protein>
    <submittedName>
        <fullName evidence="3">Nucleoside-diphosphate sugar epimerase</fullName>
    </submittedName>
</protein>
<evidence type="ECO:0000313" key="4">
    <source>
        <dbReference type="Proteomes" id="UP000230208"/>
    </source>
</evidence>